<dbReference type="Gene3D" id="3.40.630.40">
    <property type="entry name" value="Zn-dependent exopeptidases"/>
    <property type="match status" value="1"/>
</dbReference>
<keyword evidence="1" id="KW-0378">Hydrolase</keyword>
<evidence type="ECO:0000313" key="6">
    <source>
        <dbReference type="Proteomes" id="UP000293568"/>
    </source>
</evidence>
<feature type="compositionally biased region" description="Polar residues" evidence="2">
    <location>
        <begin position="27"/>
        <end position="45"/>
    </location>
</feature>
<protein>
    <submittedName>
        <fullName evidence="5">N-acetylmuramoyl-L-alanine amidase</fullName>
    </submittedName>
</protein>
<evidence type="ECO:0000256" key="3">
    <source>
        <dbReference type="SAM" id="SignalP"/>
    </source>
</evidence>
<proteinExistence type="predicted"/>
<keyword evidence="6" id="KW-1185">Reference proteome</keyword>
<accession>A0A4P6F100</accession>
<dbReference type="PANTHER" id="PTHR30404">
    <property type="entry name" value="N-ACETYLMURAMOYL-L-ALANINE AMIDASE"/>
    <property type="match status" value="1"/>
</dbReference>
<dbReference type="AlphaFoldDB" id="A0A4P6F100"/>
<dbReference type="InterPro" id="IPR002508">
    <property type="entry name" value="MurNAc-LAA_cat"/>
</dbReference>
<reference evidence="5 6" key="1">
    <citation type="submission" date="2019-01" db="EMBL/GenBank/DDBJ databases">
        <title>Genome sequencing of strain FW100M-2.</title>
        <authorList>
            <person name="Heo J."/>
            <person name="Kim S.-J."/>
            <person name="Kim J.-S."/>
            <person name="Hong S.-B."/>
            <person name="Kwon S.-W."/>
        </authorList>
    </citation>
    <scope>NUCLEOTIDE SEQUENCE [LARGE SCALE GENOMIC DNA]</scope>
    <source>
        <strain evidence="5 6">FW100M-2</strain>
    </source>
</reference>
<dbReference type="Pfam" id="PF01520">
    <property type="entry name" value="Amidase_3"/>
    <property type="match status" value="1"/>
</dbReference>
<dbReference type="PANTHER" id="PTHR30404:SF0">
    <property type="entry name" value="N-ACETYLMURAMOYL-L-ALANINE AMIDASE AMIC"/>
    <property type="match status" value="1"/>
</dbReference>
<feature type="region of interest" description="Disordered" evidence="2">
    <location>
        <begin position="23"/>
        <end position="47"/>
    </location>
</feature>
<dbReference type="SMART" id="SM00646">
    <property type="entry name" value="Ami_3"/>
    <property type="match status" value="1"/>
</dbReference>
<dbReference type="EMBL" id="CP035492">
    <property type="protein sequence ID" value="QAY68303.1"/>
    <property type="molecule type" value="Genomic_DNA"/>
</dbReference>
<sequence length="249" mass="27384">MANALMALCLLFTFGTAPSKAAAATPESGTAGSSEVQGSGHNNGADSRERLQLHLPSAVVLIDAGHGGIDSGTLTGTILEKDINLVIAKKLYLLLRSQGIITVLNRTGDYALSDDNRWHASSSRHRKDLSQRRQLTEEIPTELLVSLHVNWTKDRSERGPLVLHQSSGESALLAFCIQDALNRQQQSRTLPREGKPFYLLRRVQQPAVIVEMGFLSNEADRHMLTDPLQQNRIAAAIASGIRQYKWLTR</sequence>
<evidence type="ECO:0000256" key="2">
    <source>
        <dbReference type="SAM" id="MobiDB-lite"/>
    </source>
</evidence>
<organism evidence="5 6">
    <name type="scientific">Paenibacillus protaetiae</name>
    <dbReference type="NCBI Taxonomy" id="2509456"/>
    <lineage>
        <taxon>Bacteria</taxon>
        <taxon>Bacillati</taxon>
        <taxon>Bacillota</taxon>
        <taxon>Bacilli</taxon>
        <taxon>Bacillales</taxon>
        <taxon>Paenibacillaceae</taxon>
        <taxon>Paenibacillus</taxon>
    </lineage>
</organism>
<feature type="signal peptide" evidence="3">
    <location>
        <begin position="1"/>
        <end position="23"/>
    </location>
</feature>
<evidence type="ECO:0000313" key="5">
    <source>
        <dbReference type="EMBL" id="QAY68303.1"/>
    </source>
</evidence>
<name>A0A4P6F100_9BACL</name>
<dbReference type="GO" id="GO:0030288">
    <property type="term" value="C:outer membrane-bounded periplasmic space"/>
    <property type="evidence" value="ECO:0007669"/>
    <property type="project" value="TreeGrafter"/>
</dbReference>
<evidence type="ECO:0000259" key="4">
    <source>
        <dbReference type="SMART" id="SM00646"/>
    </source>
</evidence>
<dbReference type="OrthoDB" id="9772024at2"/>
<dbReference type="GO" id="GO:0009253">
    <property type="term" value="P:peptidoglycan catabolic process"/>
    <property type="evidence" value="ECO:0007669"/>
    <property type="project" value="InterPro"/>
</dbReference>
<dbReference type="CDD" id="cd02696">
    <property type="entry name" value="MurNAc-LAA"/>
    <property type="match status" value="1"/>
</dbReference>
<evidence type="ECO:0000256" key="1">
    <source>
        <dbReference type="ARBA" id="ARBA00022801"/>
    </source>
</evidence>
<dbReference type="InterPro" id="IPR050695">
    <property type="entry name" value="N-acetylmuramoyl_amidase_3"/>
</dbReference>
<keyword evidence="3" id="KW-0732">Signal</keyword>
<dbReference type="GO" id="GO:0008745">
    <property type="term" value="F:N-acetylmuramoyl-L-alanine amidase activity"/>
    <property type="evidence" value="ECO:0007669"/>
    <property type="project" value="InterPro"/>
</dbReference>
<dbReference type="Proteomes" id="UP000293568">
    <property type="component" value="Chromosome"/>
</dbReference>
<feature type="domain" description="MurNAc-LAA" evidence="4">
    <location>
        <begin position="141"/>
        <end position="242"/>
    </location>
</feature>
<dbReference type="KEGG" id="pprt:ET464_01995"/>
<feature type="chain" id="PRO_5020185520" evidence="3">
    <location>
        <begin position="24"/>
        <end position="249"/>
    </location>
</feature>
<dbReference type="SUPFAM" id="SSF53187">
    <property type="entry name" value="Zn-dependent exopeptidases"/>
    <property type="match status" value="1"/>
</dbReference>
<gene>
    <name evidence="5" type="ORF">ET464_01995</name>
</gene>